<dbReference type="EMBL" id="AP031322">
    <property type="protein sequence ID" value="BFH72478.1"/>
    <property type="molecule type" value="Genomic_DNA"/>
</dbReference>
<proteinExistence type="predicted"/>
<name>A0AAT9GNM5_9CREN</name>
<evidence type="ECO:0000313" key="1">
    <source>
        <dbReference type="EMBL" id="BFH72478.1"/>
    </source>
</evidence>
<dbReference type="KEGG" id="sjv:SJAV_04220"/>
<gene>
    <name evidence="1" type="ORF">SJAV_04220</name>
</gene>
<reference evidence="1" key="1">
    <citation type="submission" date="2024-03" db="EMBL/GenBank/DDBJ databases">
        <title>Complete genome sequence of Sulfurisphaera javensis strain KD-1.</title>
        <authorList>
            <person name="Sakai H."/>
            <person name="Nur N."/>
            <person name="Suwanto A."/>
            <person name="Kurosawa N."/>
        </authorList>
    </citation>
    <scope>NUCLEOTIDE SEQUENCE</scope>
    <source>
        <strain evidence="1">KD-1</strain>
    </source>
</reference>
<dbReference type="GeneID" id="92353352"/>
<sequence>MPPGFFSIFDKIQYCYTSECIEKVVNEYLYSLIKERENSTEMRLFDDEDSITEKEFFNYYKFSETLVEKAIENDIDLSVVINDLEGKLGKTHPIVVLLKQFLIEE</sequence>
<organism evidence="1">
    <name type="scientific">Sulfurisphaera javensis</name>
    <dbReference type="NCBI Taxonomy" id="2049879"/>
    <lineage>
        <taxon>Archaea</taxon>
        <taxon>Thermoproteota</taxon>
        <taxon>Thermoprotei</taxon>
        <taxon>Sulfolobales</taxon>
        <taxon>Sulfolobaceae</taxon>
        <taxon>Sulfurisphaera</taxon>
    </lineage>
</organism>
<dbReference type="AlphaFoldDB" id="A0AAT9GNM5"/>
<protein>
    <submittedName>
        <fullName evidence="1">Uncharacterized protein</fullName>
    </submittedName>
</protein>
<dbReference type="RefSeq" id="WP_369610700.1">
    <property type="nucleotide sequence ID" value="NZ_AP031322.1"/>
</dbReference>
<accession>A0AAT9GNM5</accession>